<organism evidence="3 4">
    <name type="scientific">Blomia tropicalis</name>
    <name type="common">Mite</name>
    <dbReference type="NCBI Taxonomy" id="40697"/>
    <lineage>
        <taxon>Eukaryota</taxon>
        <taxon>Metazoa</taxon>
        <taxon>Ecdysozoa</taxon>
        <taxon>Arthropoda</taxon>
        <taxon>Chelicerata</taxon>
        <taxon>Arachnida</taxon>
        <taxon>Acari</taxon>
        <taxon>Acariformes</taxon>
        <taxon>Sarcoptiformes</taxon>
        <taxon>Astigmata</taxon>
        <taxon>Glycyphagoidea</taxon>
        <taxon>Echimyopodidae</taxon>
        <taxon>Blomia</taxon>
    </lineage>
</organism>
<comment type="caution">
    <text evidence="3">The sequence shown here is derived from an EMBL/GenBank/DDBJ whole genome shotgun (WGS) entry which is preliminary data.</text>
</comment>
<dbReference type="Proteomes" id="UP001142055">
    <property type="component" value="Chromosome 2"/>
</dbReference>
<dbReference type="NCBIfam" id="TIGR01777">
    <property type="entry name" value="yfcH"/>
    <property type="match status" value="1"/>
</dbReference>
<name>A0A9Q0MBP6_BLOTA</name>
<accession>A0A9Q0MBP6</accession>
<gene>
    <name evidence="3" type="ORF">RDWZM_007064</name>
</gene>
<dbReference type="Pfam" id="PF08338">
    <property type="entry name" value="DUF1731"/>
    <property type="match status" value="1"/>
</dbReference>
<evidence type="ECO:0000259" key="1">
    <source>
        <dbReference type="Pfam" id="PF01370"/>
    </source>
</evidence>
<sequence>MPDDVDYVVNVSGQNVLDPLRRWTPGFQQNVFASRVETNRMLSNAIAQKRDKPPKAFVTISGVGFYPPDTDMEYTEDSSGGDHDFLSRLCLEWENASKCNDVDVRNVILRSGIVIGPNGGIIKEMYPFFWLGLGAKIGSGQQYMPWIHIQDLVQLFIESIHNERYRGVINAVAPQIITNAQFTKAFGRAMWRPTFLTIPEQVIDLIFSSDRAVMMTKGQKVISSKLKDLGFQFQFPDIENALKNVVK</sequence>
<evidence type="ECO:0000259" key="2">
    <source>
        <dbReference type="Pfam" id="PF08338"/>
    </source>
</evidence>
<dbReference type="InterPro" id="IPR001509">
    <property type="entry name" value="Epimerase_deHydtase"/>
</dbReference>
<dbReference type="AlphaFoldDB" id="A0A9Q0MBP6"/>
<keyword evidence="4" id="KW-1185">Reference proteome</keyword>
<reference evidence="3" key="1">
    <citation type="submission" date="2022-12" db="EMBL/GenBank/DDBJ databases">
        <title>Genome assemblies of Blomia tropicalis.</title>
        <authorList>
            <person name="Cui Y."/>
        </authorList>
    </citation>
    <scope>NUCLEOTIDE SEQUENCE</scope>
    <source>
        <tissue evidence="3">Adult mites</tissue>
    </source>
</reference>
<dbReference type="SUPFAM" id="SSF51735">
    <property type="entry name" value="NAD(P)-binding Rossmann-fold domains"/>
    <property type="match status" value="1"/>
</dbReference>
<dbReference type="Pfam" id="PF01370">
    <property type="entry name" value="Epimerase"/>
    <property type="match status" value="1"/>
</dbReference>
<dbReference type="PANTHER" id="PTHR11092">
    <property type="entry name" value="SUGAR NUCLEOTIDE EPIMERASE RELATED"/>
    <property type="match status" value="1"/>
</dbReference>
<proteinExistence type="predicted"/>
<protein>
    <recommendedName>
        <fullName evidence="5">Epimerase family protein SDR39U1</fullName>
    </recommendedName>
</protein>
<evidence type="ECO:0008006" key="5">
    <source>
        <dbReference type="Google" id="ProtNLM"/>
    </source>
</evidence>
<dbReference type="EMBL" id="JAPWDV010000002">
    <property type="protein sequence ID" value="KAJ6221252.1"/>
    <property type="molecule type" value="Genomic_DNA"/>
</dbReference>
<feature type="domain" description="DUF1731" evidence="2">
    <location>
        <begin position="198"/>
        <end position="245"/>
    </location>
</feature>
<dbReference type="Gene3D" id="3.40.50.720">
    <property type="entry name" value="NAD(P)-binding Rossmann-like Domain"/>
    <property type="match status" value="1"/>
</dbReference>
<dbReference type="InterPro" id="IPR013549">
    <property type="entry name" value="DUF1731"/>
</dbReference>
<dbReference type="OMA" id="YDPPRRF"/>
<feature type="domain" description="NAD-dependent epimerase/dehydratase" evidence="1">
    <location>
        <begin position="28"/>
        <end position="162"/>
    </location>
</feature>
<dbReference type="InterPro" id="IPR010099">
    <property type="entry name" value="SDR39U1"/>
</dbReference>
<evidence type="ECO:0000313" key="3">
    <source>
        <dbReference type="EMBL" id="KAJ6221252.1"/>
    </source>
</evidence>
<dbReference type="InterPro" id="IPR036291">
    <property type="entry name" value="NAD(P)-bd_dom_sf"/>
</dbReference>
<dbReference type="PANTHER" id="PTHR11092:SF0">
    <property type="entry name" value="EPIMERASE FAMILY PROTEIN SDR39U1"/>
    <property type="match status" value="1"/>
</dbReference>
<evidence type="ECO:0000313" key="4">
    <source>
        <dbReference type="Proteomes" id="UP001142055"/>
    </source>
</evidence>